<dbReference type="PANTHER" id="PTHR43213:SF5">
    <property type="entry name" value="BIFUNCTIONAL DTTP_UTP PYROPHOSPHATASE_METHYLTRANSFERASE PROTEIN-RELATED"/>
    <property type="match status" value="1"/>
</dbReference>
<evidence type="ECO:0000256" key="3">
    <source>
        <dbReference type="HAMAP-Rule" id="MF_00528"/>
    </source>
</evidence>
<comment type="cofactor">
    <cofactor evidence="1 3">
        <name>a divalent metal cation</name>
        <dbReference type="ChEBI" id="CHEBI:60240"/>
    </cofactor>
</comment>
<sequence length="208" mass="23253">MEYQWILASASPRRRDLLNQVGLSFRVMPAAGEESISKSSPDQVVMELARRKAEEIASQLSDSPGNYVIVGADTVVVFKEQILGKPGDEQDAFRVLSMLSGQTHQVYTGVSVILLYTGKKQVHTFYEAADVTMYDISPEEIRDYIQTKEPMDKAGSYGIQGKGAVFIKKIHGDYNNVVGLPVSRLYQELKKWHPEIFKNHCTDGVLPL</sequence>
<gene>
    <name evidence="4" type="ORF">OCV88_15225</name>
</gene>
<evidence type="ECO:0000256" key="2">
    <source>
        <dbReference type="ARBA" id="ARBA00022801"/>
    </source>
</evidence>
<dbReference type="HAMAP" id="MF_00528">
    <property type="entry name" value="Maf"/>
    <property type="match status" value="1"/>
</dbReference>
<dbReference type="Pfam" id="PF02545">
    <property type="entry name" value="Maf"/>
    <property type="match status" value="1"/>
</dbReference>
<keyword evidence="5" id="KW-1185">Reference proteome</keyword>
<comment type="similarity">
    <text evidence="3">Belongs to the Maf family. YhdE subfamily.</text>
</comment>
<comment type="subcellular location">
    <subcellularLocation>
        <location evidence="3">Cytoplasm</location>
    </subcellularLocation>
</comment>
<evidence type="ECO:0000313" key="4">
    <source>
        <dbReference type="EMBL" id="MCU6763659.1"/>
    </source>
</evidence>
<dbReference type="InterPro" id="IPR029001">
    <property type="entry name" value="ITPase-like_fam"/>
</dbReference>
<feature type="site" description="Important for substrate specificity" evidence="3">
    <location>
        <position position="13"/>
    </location>
</feature>
<comment type="catalytic activity">
    <reaction evidence="3">
        <text>dTTP + H2O = dTMP + diphosphate + H(+)</text>
        <dbReference type="Rhea" id="RHEA:28534"/>
        <dbReference type="ChEBI" id="CHEBI:15377"/>
        <dbReference type="ChEBI" id="CHEBI:15378"/>
        <dbReference type="ChEBI" id="CHEBI:33019"/>
        <dbReference type="ChEBI" id="CHEBI:37568"/>
        <dbReference type="ChEBI" id="CHEBI:63528"/>
        <dbReference type="EC" id="3.6.1.9"/>
    </reaction>
</comment>
<dbReference type="RefSeq" id="WP_158426300.1">
    <property type="nucleotide sequence ID" value="NZ_JAOQJQ010000009.1"/>
</dbReference>
<proteinExistence type="inferred from homology"/>
<feature type="site" description="Important for substrate specificity" evidence="3">
    <location>
        <position position="160"/>
    </location>
</feature>
<dbReference type="Proteomes" id="UP001652442">
    <property type="component" value="Unassembled WGS sequence"/>
</dbReference>
<keyword evidence="3" id="KW-0963">Cytoplasm</keyword>
<dbReference type="PIRSF" id="PIRSF006305">
    <property type="entry name" value="Maf"/>
    <property type="match status" value="1"/>
</dbReference>
<keyword evidence="2 3" id="KW-0378">Hydrolase</keyword>
<feature type="active site" description="Proton acceptor" evidence="3">
    <location>
        <position position="73"/>
    </location>
</feature>
<dbReference type="NCBIfam" id="TIGR00172">
    <property type="entry name" value="maf"/>
    <property type="match status" value="1"/>
</dbReference>
<dbReference type="EMBL" id="JAOQJQ010000009">
    <property type="protein sequence ID" value="MCU6763659.1"/>
    <property type="molecule type" value="Genomic_DNA"/>
</dbReference>
<dbReference type="CDD" id="cd00555">
    <property type="entry name" value="Maf"/>
    <property type="match status" value="1"/>
</dbReference>
<comment type="catalytic activity">
    <reaction evidence="3">
        <text>UTP + H2O = UMP + diphosphate + H(+)</text>
        <dbReference type="Rhea" id="RHEA:29395"/>
        <dbReference type="ChEBI" id="CHEBI:15377"/>
        <dbReference type="ChEBI" id="CHEBI:15378"/>
        <dbReference type="ChEBI" id="CHEBI:33019"/>
        <dbReference type="ChEBI" id="CHEBI:46398"/>
        <dbReference type="ChEBI" id="CHEBI:57865"/>
        <dbReference type="EC" id="3.6.1.9"/>
    </reaction>
</comment>
<comment type="caution">
    <text evidence="4">The sequence shown here is derived from an EMBL/GenBank/DDBJ whole genome shotgun (WGS) entry which is preliminary data.</text>
</comment>
<name>A0ABT2TN55_9FIRM</name>
<comment type="caution">
    <text evidence="3">Lacks conserved residue(s) required for the propagation of feature annotation.</text>
</comment>
<feature type="site" description="Important for substrate specificity" evidence="3">
    <location>
        <position position="74"/>
    </location>
</feature>
<reference evidence="4 5" key="1">
    <citation type="journal article" date="2021" name="ISME Commun">
        <title>Automated analysis of genomic sequences facilitates high-throughput and comprehensive description of bacteria.</title>
        <authorList>
            <person name="Hitch T.C.A."/>
        </authorList>
    </citation>
    <scope>NUCLEOTIDE SEQUENCE [LARGE SCALE GENOMIC DNA]</scope>
    <source>
        <strain evidence="4 5">Sanger_109</strain>
    </source>
</reference>
<dbReference type="EC" id="3.6.1.9" evidence="3"/>
<dbReference type="PANTHER" id="PTHR43213">
    <property type="entry name" value="BIFUNCTIONAL DTTP/UTP PYROPHOSPHATASE/METHYLTRANSFERASE PROTEIN-RELATED"/>
    <property type="match status" value="1"/>
</dbReference>
<dbReference type="SUPFAM" id="SSF52972">
    <property type="entry name" value="ITPase-like"/>
    <property type="match status" value="1"/>
</dbReference>
<protein>
    <recommendedName>
        <fullName evidence="3">dTTP/UTP pyrophosphatase</fullName>
        <shortName evidence="3">dTTPase/UTPase</shortName>
        <ecNumber evidence="3">3.6.1.9</ecNumber>
    </recommendedName>
    <alternativeName>
        <fullName evidence="3">Nucleoside triphosphate pyrophosphatase</fullName>
    </alternativeName>
    <alternativeName>
        <fullName evidence="3">Nucleotide pyrophosphatase</fullName>
        <shortName evidence="3">Nucleotide PPase</shortName>
    </alternativeName>
</protein>
<evidence type="ECO:0000256" key="1">
    <source>
        <dbReference type="ARBA" id="ARBA00001968"/>
    </source>
</evidence>
<dbReference type="InterPro" id="IPR003697">
    <property type="entry name" value="Maf-like"/>
</dbReference>
<organism evidence="4 5">
    <name type="scientific">Brotonthovivens ammoniilytica</name>
    <dbReference type="NCBI Taxonomy" id="2981725"/>
    <lineage>
        <taxon>Bacteria</taxon>
        <taxon>Bacillati</taxon>
        <taxon>Bacillota</taxon>
        <taxon>Clostridia</taxon>
        <taxon>Lachnospirales</taxon>
        <taxon>Lachnospiraceae</taxon>
        <taxon>Brotonthovivens</taxon>
    </lineage>
</organism>
<dbReference type="Gene3D" id="3.90.950.10">
    <property type="match status" value="1"/>
</dbReference>
<keyword evidence="3" id="KW-0546">Nucleotide metabolism</keyword>
<evidence type="ECO:0000313" key="5">
    <source>
        <dbReference type="Proteomes" id="UP001652442"/>
    </source>
</evidence>
<accession>A0ABT2TN55</accession>
<comment type="function">
    <text evidence="3">Nucleoside triphosphate pyrophosphatase that hydrolyzes dTTP and UTP. May have a dual role in cell division arrest and in preventing the incorporation of modified nucleotides into cellular nucleic acids.</text>
</comment>